<dbReference type="PANTHER" id="PTHR12993">
    <property type="entry name" value="N-ACETYLGLUCOSAMINYL-PHOSPHATIDYLINOSITOL DE-N-ACETYLASE-RELATED"/>
    <property type="match status" value="1"/>
</dbReference>
<evidence type="ECO:0000313" key="1">
    <source>
        <dbReference type="EMBL" id="CAB4693242.1"/>
    </source>
</evidence>
<name>A0A6J6P4E9_9ZZZZ</name>
<dbReference type="Gene3D" id="3.40.50.10320">
    <property type="entry name" value="LmbE-like"/>
    <property type="match status" value="1"/>
</dbReference>
<dbReference type="EMBL" id="CAEZXR010000044">
    <property type="protein sequence ID" value="CAB4693242.1"/>
    <property type="molecule type" value="Genomic_DNA"/>
</dbReference>
<dbReference type="Pfam" id="PF02585">
    <property type="entry name" value="PIG-L"/>
    <property type="match status" value="1"/>
</dbReference>
<organism evidence="1">
    <name type="scientific">freshwater metagenome</name>
    <dbReference type="NCBI Taxonomy" id="449393"/>
    <lineage>
        <taxon>unclassified sequences</taxon>
        <taxon>metagenomes</taxon>
        <taxon>ecological metagenomes</taxon>
    </lineage>
</organism>
<dbReference type="InterPro" id="IPR024078">
    <property type="entry name" value="LmbE-like_dom_sf"/>
</dbReference>
<reference evidence="1" key="1">
    <citation type="submission" date="2020-05" db="EMBL/GenBank/DDBJ databases">
        <authorList>
            <person name="Chiriac C."/>
            <person name="Salcher M."/>
            <person name="Ghai R."/>
            <person name="Kavagutti S V."/>
        </authorList>
    </citation>
    <scope>NUCLEOTIDE SEQUENCE</scope>
</reference>
<dbReference type="SUPFAM" id="SSF102588">
    <property type="entry name" value="LmbE-like"/>
    <property type="match status" value="1"/>
</dbReference>
<proteinExistence type="predicted"/>
<sequence length="210" mass="22279">MVRRLVVVSAHPDDESLGGGGLIALASRLGLTVYVVLLTAGESSHPSRDGMTRHALATTRLAEMENALARLAPDAPLVFLGAIDGEVATSEDAIAGALADLLGESGPHTMLLAPWRHDGPPDHEAAGRAAAEAARRTGALLVEYPLSFWRHARPDDAPWSSMRRVDLDDSLREVKAAAIRCHSSQAAALSGRLLSHFTSEFEHYVVVAPA</sequence>
<accession>A0A6J6P4E9</accession>
<dbReference type="InterPro" id="IPR003737">
    <property type="entry name" value="GlcNAc_PI_deacetylase-related"/>
</dbReference>
<protein>
    <submittedName>
        <fullName evidence="1">Unannotated protein</fullName>
    </submittedName>
</protein>
<dbReference type="AlphaFoldDB" id="A0A6J6P4E9"/>
<dbReference type="PANTHER" id="PTHR12993:SF29">
    <property type="entry name" value="BLR3841 PROTEIN"/>
    <property type="match status" value="1"/>
</dbReference>
<dbReference type="GO" id="GO:0016811">
    <property type="term" value="F:hydrolase activity, acting on carbon-nitrogen (but not peptide) bonds, in linear amides"/>
    <property type="evidence" value="ECO:0007669"/>
    <property type="project" value="TreeGrafter"/>
</dbReference>
<gene>
    <name evidence="1" type="ORF">UFOPK2579_00538</name>
</gene>